<comment type="caution">
    <text evidence="1">The sequence shown here is derived from an EMBL/GenBank/DDBJ whole genome shotgun (WGS) entry which is preliminary data.</text>
</comment>
<dbReference type="Proteomes" id="UP000790377">
    <property type="component" value="Unassembled WGS sequence"/>
</dbReference>
<sequence length="108" mass="12528">MGHFLLNCLVCSLYYLHSVCLLTIVHRYAPPQMRMFNLFLNPFAPFQNHTPASGQAEPSQHTDMLLRPSWLIAISRDCRHILALWLFYFSESATGFPPLRRSMSRSSR</sequence>
<name>A0ACB8ACM0_9AGAM</name>
<evidence type="ECO:0000313" key="1">
    <source>
        <dbReference type="EMBL" id="KAH7910786.1"/>
    </source>
</evidence>
<gene>
    <name evidence="1" type="ORF">BJ138DRAFT_1152121</name>
</gene>
<accession>A0ACB8ACM0</accession>
<protein>
    <submittedName>
        <fullName evidence="1">Uncharacterized protein</fullName>
    </submittedName>
</protein>
<proteinExistence type="predicted"/>
<evidence type="ECO:0000313" key="2">
    <source>
        <dbReference type="Proteomes" id="UP000790377"/>
    </source>
</evidence>
<reference evidence="1" key="1">
    <citation type="journal article" date="2021" name="New Phytol.">
        <title>Evolutionary innovations through gain and loss of genes in the ectomycorrhizal Boletales.</title>
        <authorList>
            <person name="Wu G."/>
            <person name="Miyauchi S."/>
            <person name="Morin E."/>
            <person name="Kuo A."/>
            <person name="Drula E."/>
            <person name="Varga T."/>
            <person name="Kohler A."/>
            <person name="Feng B."/>
            <person name="Cao Y."/>
            <person name="Lipzen A."/>
            <person name="Daum C."/>
            <person name="Hundley H."/>
            <person name="Pangilinan J."/>
            <person name="Johnson J."/>
            <person name="Barry K."/>
            <person name="LaButti K."/>
            <person name="Ng V."/>
            <person name="Ahrendt S."/>
            <person name="Min B."/>
            <person name="Choi I.G."/>
            <person name="Park H."/>
            <person name="Plett J.M."/>
            <person name="Magnuson J."/>
            <person name="Spatafora J.W."/>
            <person name="Nagy L.G."/>
            <person name="Henrissat B."/>
            <person name="Grigoriev I.V."/>
            <person name="Yang Z.L."/>
            <person name="Xu J."/>
            <person name="Martin F.M."/>
        </authorList>
    </citation>
    <scope>NUCLEOTIDE SEQUENCE</scope>
    <source>
        <strain evidence="1">ATCC 28755</strain>
    </source>
</reference>
<organism evidence="1 2">
    <name type="scientific">Hygrophoropsis aurantiaca</name>
    <dbReference type="NCBI Taxonomy" id="72124"/>
    <lineage>
        <taxon>Eukaryota</taxon>
        <taxon>Fungi</taxon>
        <taxon>Dikarya</taxon>
        <taxon>Basidiomycota</taxon>
        <taxon>Agaricomycotina</taxon>
        <taxon>Agaricomycetes</taxon>
        <taxon>Agaricomycetidae</taxon>
        <taxon>Boletales</taxon>
        <taxon>Coniophorineae</taxon>
        <taxon>Hygrophoropsidaceae</taxon>
        <taxon>Hygrophoropsis</taxon>
    </lineage>
</organism>
<keyword evidence="2" id="KW-1185">Reference proteome</keyword>
<dbReference type="EMBL" id="MU267700">
    <property type="protein sequence ID" value="KAH7910786.1"/>
    <property type="molecule type" value="Genomic_DNA"/>
</dbReference>